<gene>
    <name evidence="2" type="ORF">HK414_19015</name>
</gene>
<dbReference type="SUPFAM" id="SSF46689">
    <property type="entry name" value="Homeodomain-like"/>
    <property type="match status" value="1"/>
</dbReference>
<accession>A0ABX6P4A1</accession>
<keyword evidence="3" id="KW-1185">Reference proteome</keyword>
<dbReference type="InterPro" id="IPR002514">
    <property type="entry name" value="Transposase_8"/>
</dbReference>
<keyword evidence="1" id="KW-0175">Coiled coil</keyword>
<organism evidence="2 3">
    <name type="scientific">Ramlibacter terrae</name>
    <dbReference type="NCBI Taxonomy" id="2732511"/>
    <lineage>
        <taxon>Bacteria</taxon>
        <taxon>Pseudomonadati</taxon>
        <taxon>Pseudomonadota</taxon>
        <taxon>Betaproteobacteria</taxon>
        <taxon>Burkholderiales</taxon>
        <taxon>Comamonadaceae</taxon>
        <taxon>Ramlibacter</taxon>
    </lineage>
</organism>
<reference evidence="2 3" key="2">
    <citation type="submission" date="2020-05" db="EMBL/GenBank/DDBJ databases">
        <authorList>
            <person name="Khan S.A."/>
            <person name="Jeon C.O."/>
            <person name="Chun B.H."/>
        </authorList>
    </citation>
    <scope>NUCLEOTIDE SEQUENCE [LARGE SCALE GENOMIC DNA]</scope>
    <source>
        <strain evidence="2 3">H242</strain>
    </source>
</reference>
<dbReference type="EMBL" id="CP053418">
    <property type="protein sequence ID" value="QJW84915.1"/>
    <property type="molecule type" value="Genomic_DNA"/>
</dbReference>
<protein>
    <submittedName>
        <fullName evidence="2">Transposase</fullName>
    </submittedName>
</protein>
<sequence>MAKTNGPARIKQYSLEFKLRAVQLSDQPGVLIKDVADSLCIHPFMLSVWRKQVRDGELMGDPPPLLPQEAAELQRLRDVERQFKRLQMEHDLLKKLSGLPPIEG</sequence>
<evidence type="ECO:0000313" key="2">
    <source>
        <dbReference type="EMBL" id="QJW84915.1"/>
    </source>
</evidence>
<dbReference type="Proteomes" id="UP000500826">
    <property type="component" value="Chromosome"/>
</dbReference>
<evidence type="ECO:0000256" key="1">
    <source>
        <dbReference type="SAM" id="Coils"/>
    </source>
</evidence>
<dbReference type="InterPro" id="IPR009057">
    <property type="entry name" value="Homeodomain-like_sf"/>
</dbReference>
<proteinExistence type="predicted"/>
<feature type="coiled-coil region" evidence="1">
    <location>
        <begin position="69"/>
        <end position="96"/>
    </location>
</feature>
<evidence type="ECO:0000313" key="3">
    <source>
        <dbReference type="Proteomes" id="UP000500826"/>
    </source>
</evidence>
<dbReference type="Pfam" id="PF01527">
    <property type="entry name" value="HTH_Tnp_1"/>
    <property type="match status" value="1"/>
</dbReference>
<dbReference type="Gene3D" id="1.10.10.60">
    <property type="entry name" value="Homeodomain-like"/>
    <property type="match status" value="1"/>
</dbReference>
<name>A0ABX6P4A1_9BURK</name>
<reference evidence="2 3" key="1">
    <citation type="submission" date="2020-05" db="EMBL/GenBank/DDBJ databases">
        <title>Ramlibacter rhizophilus sp. nov., isolated from rhizosphere soil of national flower Mugunghwa from South Korea.</title>
        <authorList>
            <person name="Zheng-Fei Y."/>
            <person name="Huan T."/>
        </authorList>
    </citation>
    <scope>NUCLEOTIDE SEQUENCE [LARGE SCALE GENOMIC DNA]</scope>
    <source>
        <strain evidence="2 3">H242</strain>
    </source>
</reference>